<evidence type="ECO:0000313" key="2">
    <source>
        <dbReference type="Proteomes" id="UP000813427"/>
    </source>
</evidence>
<reference evidence="1" key="1">
    <citation type="journal article" date="2021" name="Nat. Commun.">
        <title>Genetic determinants of endophytism in the Arabidopsis root mycobiome.</title>
        <authorList>
            <person name="Mesny F."/>
            <person name="Miyauchi S."/>
            <person name="Thiergart T."/>
            <person name="Pickel B."/>
            <person name="Atanasova L."/>
            <person name="Karlsson M."/>
            <person name="Huettel B."/>
            <person name="Barry K.W."/>
            <person name="Haridas S."/>
            <person name="Chen C."/>
            <person name="Bauer D."/>
            <person name="Andreopoulos W."/>
            <person name="Pangilinan J."/>
            <person name="LaButti K."/>
            <person name="Riley R."/>
            <person name="Lipzen A."/>
            <person name="Clum A."/>
            <person name="Drula E."/>
            <person name="Henrissat B."/>
            <person name="Kohler A."/>
            <person name="Grigoriev I.V."/>
            <person name="Martin F.M."/>
            <person name="Hacquard S."/>
        </authorList>
    </citation>
    <scope>NUCLEOTIDE SEQUENCE</scope>
    <source>
        <strain evidence="1">MPI-SDFR-AT-0068</strain>
    </source>
</reference>
<dbReference type="AlphaFoldDB" id="A0A8K0RNZ7"/>
<dbReference type="Proteomes" id="UP000813427">
    <property type="component" value="Unassembled WGS sequence"/>
</dbReference>
<proteinExistence type="predicted"/>
<gene>
    <name evidence="1" type="ORF">BKA59DRAFT_459720</name>
</gene>
<dbReference type="OrthoDB" id="4970011at2759"/>
<comment type="caution">
    <text evidence="1">The sequence shown here is derived from an EMBL/GenBank/DDBJ whole genome shotgun (WGS) entry which is preliminary data.</text>
</comment>
<evidence type="ECO:0000313" key="1">
    <source>
        <dbReference type="EMBL" id="KAH7236177.1"/>
    </source>
</evidence>
<sequence>MVISSSDDEGLVVVNDSLTADDLPLGKHEDEDRQSATRICELLNEHGKSMPRSVCDKIIKMLKDGIFHHTAASKIRPSKHQLCQKMWDSEVKSPNWIHITYENWFILFGIYDQKKLSESSGGKGIMKAL</sequence>
<keyword evidence="2" id="KW-1185">Reference proteome</keyword>
<accession>A0A8K0RNZ7</accession>
<protein>
    <submittedName>
        <fullName evidence="1">Uncharacterized protein</fullName>
    </submittedName>
</protein>
<dbReference type="EMBL" id="JAGPXF010000007">
    <property type="protein sequence ID" value="KAH7236177.1"/>
    <property type="molecule type" value="Genomic_DNA"/>
</dbReference>
<organism evidence="1 2">
    <name type="scientific">Fusarium tricinctum</name>
    <dbReference type="NCBI Taxonomy" id="61284"/>
    <lineage>
        <taxon>Eukaryota</taxon>
        <taxon>Fungi</taxon>
        <taxon>Dikarya</taxon>
        <taxon>Ascomycota</taxon>
        <taxon>Pezizomycotina</taxon>
        <taxon>Sordariomycetes</taxon>
        <taxon>Hypocreomycetidae</taxon>
        <taxon>Hypocreales</taxon>
        <taxon>Nectriaceae</taxon>
        <taxon>Fusarium</taxon>
        <taxon>Fusarium tricinctum species complex</taxon>
    </lineage>
</organism>
<name>A0A8K0RNZ7_9HYPO</name>